<dbReference type="InterPro" id="IPR044813">
    <property type="entry name" value="ACP_chloroplastic"/>
</dbReference>
<evidence type="ECO:0000256" key="1">
    <source>
        <dbReference type="SAM" id="SignalP"/>
    </source>
</evidence>
<reference evidence="3" key="1">
    <citation type="journal article" date="2009" name="PLoS Genet.">
        <title>Sequencing, mapping, and analysis of 27,455 maize full-length cDNAs.</title>
        <authorList>
            <person name="Soderlund C."/>
            <person name="Descour A."/>
            <person name="Kudrna D."/>
            <person name="Bomhoff M."/>
            <person name="Boyd L."/>
            <person name="Currie J."/>
            <person name="Angelova A."/>
            <person name="Collura K."/>
            <person name="Wissotski M."/>
            <person name="Ashley E."/>
            <person name="Morrow D."/>
            <person name="Fernandes J."/>
            <person name="Walbot V."/>
            <person name="Yu Y."/>
        </authorList>
    </citation>
    <scope>NUCLEOTIDE SEQUENCE</scope>
    <source>
        <strain evidence="3">B73</strain>
    </source>
</reference>
<dbReference type="OrthoDB" id="448946at2759"/>
<name>B4FWF4_MAIZE</name>
<keyword evidence="1" id="KW-0732">Signal</keyword>
<feature type="domain" description="Carrier" evidence="2">
    <location>
        <begin position="18"/>
        <end position="73"/>
    </location>
</feature>
<accession>B4FWF4</accession>
<dbReference type="RefSeq" id="NP_001159097.1">
    <property type="nucleotide sequence ID" value="NM_001165625.2"/>
</dbReference>
<dbReference type="InterPro" id="IPR009081">
    <property type="entry name" value="PP-bd_ACP"/>
</dbReference>
<protein>
    <recommendedName>
        <fullName evidence="2">Carrier domain-containing protein</fullName>
    </recommendedName>
</protein>
<dbReference type="GO" id="GO:0000036">
    <property type="term" value="F:acyl carrier activity"/>
    <property type="evidence" value="ECO:0007669"/>
    <property type="project" value="InterPro"/>
</dbReference>
<dbReference type="Gene3D" id="1.10.1200.10">
    <property type="entry name" value="ACP-like"/>
    <property type="match status" value="1"/>
</dbReference>
<proteinExistence type="evidence at transcript level"/>
<dbReference type="PROSITE" id="PS50075">
    <property type="entry name" value="CARRIER"/>
    <property type="match status" value="1"/>
</dbReference>
<sequence length="73" mass="8191">MIMIIPLLLCLPFYQAKKETVDRVCDIVKKQLALPEGTEVCGSSKFQDLGADSLDTVSAFKFATPEFIYLIFE</sequence>
<dbReference type="PANTHER" id="PTHR46153">
    <property type="entry name" value="ACYL CARRIER PROTEIN"/>
    <property type="match status" value="1"/>
</dbReference>
<feature type="signal peptide" evidence="1">
    <location>
        <begin position="1"/>
        <end position="18"/>
    </location>
</feature>
<dbReference type="GeneID" id="100304167"/>
<dbReference type="HOGENOM" id="CLU_2708474_0_0_1"/>
<feature type="chain" id="PRO_5009948365" description="Carrier domain-containing protein" evidence="1">
    <location>
        <begin position="19"/>
        <end position="73"/>
    </location>
</feature>
<evidence type="ECO:0000259" key="2">
    <source>
        <dbReference type="PROSITE" id="PS50075"/>
    </source>
</evidence>
<dbReference type="AlphaFoldDB" id="B4FWF4"/>
<organism evidence="3">
    <name type="scientific">Zea mays</name>
    <name type="common">Maize</name>
    <dbReference type="NCBI Taxonomy" id="4577"/>
    <lineage>
        <taxon>Eukaryota</taxon>
        <taxon>Viridiplantae</taxon>
        <taxon>Streptophyta</taxon>
        <taxon>Embryophyta</taxon>
        <taxon>Tracheophyta</taxon>
        <taxon>Spermatophyta</taxon>
        <taxon>Magnoliopsida</taxon>
        <taxon>Liliopsida</taxon>
        <taxon>Poales</taxon>
        <taxon>Poaceae</taxon>
        <taxon>PACMAD clade</taxon>
        <taxon>Panicoideae</taxon>
        <taxon>Andropogonodae</taxon>
        <taxon>Andropogoneae</taxon>
        <taxon>Tripsacinae</taxon>
        <taxon>Zea</taxon>
    </lineage>
</organism>
<dbReference type="SUPFAM" id="SSF47336">
    <property type="entry name" value="ACP-like"/>
    <property type="match status" value="1"/>
</dbReference>
<dbReference type="InterPro" id="IPR036736">
    <property type="entry name" value="ACP-like_sf"/>
</dbReference>
<dbReference type="KEGG" id="zma:100304167"/>
<evidence type="ECO:0000313" key="3">
    <source>
        <dbReference type="EMBL" id="ACF86447.1"/>
    </source>
</evidence>
<dbReference type="EMBL" id="BT041442">
    <property type="protein sequence ID" value="ACF86447.1"/>
    <property type="molecule type" value="mRNA"/>
</dbReference>
<dbReference type="PANTHER" id="PTHR46153:SF6">
    <property type="entry name" value="ACYL CARRIER PROTEIN"/>
    <property type="match status" value="1"/>
</dbReference>